<dbReference type="Pfam" id="PF12323">
    <property type="entry name" value="HTH_OrfB_IS605"/>
    <property type="match status" value="1"/>
</dbReference>
<feature type="domain" description="Transposase putative helix-turn-helix" evidence="10">
    <location>
        <begin position="1"/>
        <end position="47"/>
    </location>
</feature>
<evidence type="ECO:0000256" key="5">
    <source>
        <dbReference type="ARBA" id="ARBA00022833"/>
    </source>
</evidence>
<evidence type="ECO:0000313" key="12">
    <source>
        <dbReference type="Proteomes" id="UP000215145"/>
    </source>
</evidence>
<gene>
    <name evidence="11" type="ORF">CGZ75_13010</name>
</gene>
<keyword evidence="3" id="KW-0815">Transposition</keyword>
<dbReference type="InterPro" id="IPR010095">
    <property type="entry name" value="Cas12f1-like_TNB"/>
</dbReference>
<evidence type="ECO:0000256" key="2">
    <source>
        <dbReference type="ARBA" id="ARBA00011044"/>
    </source>
</evidence>
<comment type="caution">
    <text evidence="11">The sequence shown here is derived from an EMBL/GenBank/DDBJ whole genome shotgun (WGS) entry which is preliminary data.</text>
</comment>
<dbReference type="PANTHER" id="PTHR30405">
    <property type="entry name" value="TRANSPOSASE"/>
    <property type="match status" value="1"/>
</dbReference>
<dbReference type="EMBL" id="NMUQ01000002">
    <property type="protein sequence ID" value="OXM13926.1"/>
    <property type="molecule type" value="Genomic_DNA"/>
</dbReference>
<dbReference type="Proteomes" id="UP000215145">
    <property type="component" value="Unassembled WGS sequence"/>
</dbReference>
<organism evidence="11 12">
    <name type="scientific">Paenibacillus herberti</name>
    <dbReference type="NCBI Taxonomy" id="1619309"/>
    <lineage>
        <taxon>Bacteria</taxon>
        <taxon>Bacillati</taxon>
        <taxon>Bacillota</taxon>
        <taxon>Bacilli</taxon>
        <taxon>Bacillales</taxon>
        <taxon>Paenibacillaceae</taxon>
        <taxon>Paenibacillus</taxon>
    </lineage>
</organism>
<keyword evidence="5" id="KW-0862">Zinc</keyword>
<dbReference type="InterPro" id="IPR001959">
    <property type="entry name" value="Transposase"/>
</dbReference>
<dbReference type="NCBIfam" id="TIGR01766">
    <property type="entry name" value="IS200/IS605 family accessory protein TnpB-like domain"/>
    <property type="match status" value="1"/>
</dbReference>
<dbReference type="GO" id="GO:0046872">
    <property type="term" value="F:metal ion binding"/>
    <property type="evidence" value="ECO:0007669"/>
    <property type="project" value="UniProtKB-KW"/>
</dbReference>
<dbReference type="GO" id="GO:0006310">
    <property type="term" value="P:DNA recombination"/>
    <property type="evidence" value="ECO:0007669"/>
    <property type="project" value="UniProtKB-KW"/>
</dbReference>
<evidence type="ECO:0000259" key="9">
    <source>
        <dbReference type="Pfam" id="PF07282"/>
    </source>
</evidence>
<keyword evidence="7" id="KW-0233">DNA recombination</keyword>
<name>A0A229NVI4_9BACL</name>
<proteinExistence type="inferred from homology"/>
<dbReference type="InterPro" id="IPR053522">
    <property type="entry name" value="RNA-guided_endonuclease_TnpB"/>
</dbReference>
<sequence length="369" mass="42636">MLHHKAFRFRIYPTQEQMILIQKTIGCARFVFNHFLGKWNEAYQETGRGLTYNTCATGIPSLKGLFSWLKEVDSIALQSSVRNLADAFARFHQKQNKMPCFKSKRNPVQSYTTKYTNDNITIEGKRLKLPKLGWVRFAKSRDVDGRILSATVRKNPSGKYFVSILCELEIEPLRELESIIGVDLGLKSFAVCSNGEVVSNPKHLRPYEKKLAFWQRRLSRRTKGGSNYTKAKQKMARIHEQIASCRQDFLHKLSTRWIRENQTICLEELQISHLMQNHKLAKSIGDASWATIRTMLNYKAVWYGRQIQTVAKSYPSSQLCHVCGSRNREVKQLSLREWSCSECGTHHDRDHNASMNIRQEGLRLLGNPN</sequence>
<accession>A0A229NVI4</accession>
<feature type="domain" description="Probable transposase IS891/IS1136/IS1341" evidence="8">
    <location>
        <begin position="165"/>
        <end position="277"/>
    </location>
</feature>
<dbReference type="Pfam" id="PF07282">
    <property type="entry name" value="Cas12f1-like_TNB"/>
    <property type="match status" value="1"/>
</dbReference>
<dbReference type="InterPro" id="IPR051399">
    <property type="entry name" value="RNA-guided_DNA_endo/Transpos"/>
</dbReference>
<evidence type="ECO:0000313" key="11">
    <source>
        <dbReference type="EMBL" id="OXM13926.1"/>
    </source>
</evidence>
<keyword evidence="12" id="KW-1185">Reference proteome</keyword>
<dbReference type="InterPro" id="IPR021027">
    <property type="entry name" value="Transposase_put_HTH"/>
</dbReference>
<keyword evidence="4" id="KW-0479">Metal-binding</keyword>
<evidence type="ECO:0000256" key="7">
    <source>
        <dbReference type="ARBA" id="ARBA00023172"/>
    </source>
</evidence>
<dbReference type="OrthoDB" id="56768at2"/>
<dbReference type="Pfam" id="PF01385">
    <property type="entry name" value="OrfB_IS605"/>
    <property type="match status" value="1"/>
</dbReference>
<reference evidence="11 12" key="1">
    <citation type="submission" date="2017-07" db="EMBL/GenBank/DDBJ databases">
        <title>Paenibacillus herberti R33 genome sequencing and assembly.</title>
        <authorList>
            <person name="Su W."/>
        </authorList>
    </citation>
    <scope>NUCLEOTIDE SEQUENCE [LARGE SCALE GENOMIC DNA]</scope>
    <source>
        <strain evidence="11 12">R33</strain>
    </source>
</reference>
<dbReference type="NCBIfam" id="NF040570">
    <property type="entry name" value="guided_TnpB"/>
    <property type="match status" value="1"/>
</dbReference>
<evidence type="ECO:0000259" key="10">
    <source>
        <dbReference type="Pfam" id="PF12323"/>
    </source>
</evidence>
<protein>
    <submittedName>
        <fullName evidence="11">Transposase</fullName>
    </submittedName>
</protein>
<evidence type="ECO:0000256" key="1">
    <source>
        <dbReference type="ARBA" id="ARBA00008761"/>
    </source>
</evidence>
<dbReference type="AlphaFoldDB" id="A0A229NVI4"/>
<evidence type="ECO:0000256" key="3">
    <source>
        <dbReference type="ARBA" id="ARBA00022578"/>
    </source>
</evidence>
<evidence type="ECO:0000256" key="4">
    <source>
        <dbReference type="ARBA" id="ARBA00022723"/>
    </source>
</evidence>
<dbReference type="RefSeq" id="WP_089524751.1">
    <property type="nucleotide sequence ID" value="NZ_NMUQ01000002.1"/>
</dbReference>
<keyword evidence="6" id="KW-0238">DNA-binding</keyword>
<comment type="similarity">
    <text evidence="1">In the C-terminal section; belongs to the transposase 35 family.</text>
</comment>
<dbReference type="NCBIfam" id="NF038281">
    <property type="entry name" value="IS200_TnpB"/>
    <property type="match status" value="1"/>
</dbReference>
<dbReference type="PANTHER" id="PTHR30405:SF25">
    <property type="entry name" value="RNA-GUIDED DNA ENDONUCLEASE INSQ-RELATED"/>
    <property type="match status" value="1"/>
</dbReference>
<evidence type="ECO:0000256" key="6">
    <source>
        <dbReference type="ARBA" id="ARBA00023125"/>
    </source>
</evidence>
<dbReference type="GO" id="GO:0003677">
    <property type="term" value="F:DNA binding"/>
    <property type="evidence" value="ECO:0007669"/>
    <property type="project" value="UniProtKB-KW"/>
</dbReference>
<comment type="similarity">
    <text evidence="2">In the N-terminal section; belongs to the transposase 2 family.</text>
</comment>
<dbReference type="GO" id="GO:0032196">
    <property type="term" value="P:transposition"/>
    <property type="evidence" value="ECO:0007669"/>
    <property type="project" value="UniProtKB-KW"/>
</dbReference>
<feature type="domain" description="Cas12f1-like TNB" evidence="9">
    <location>
        <begin position="289"/>
        <end position="357"/>
    </location>
</feature>
<evidence type="ECO:0000259" key="8">
    <source>
        <dbReference type="Pfam" id="PF01385"/>
    </source>
</evidence>